<dbReference type="InterPro" id="IPR036291">
    <property type="entry name" value="NAD(P)-bd_dom_sf"/>
</dbReference>
<proteinExistence type="predicted"/>
<evidence type="ECO:0000313" key="1">
    <source>
        <dbReference type="EMBL" id="PIV71129.1"/>
    </source>
</evidence>
<dbReference type="Proteomes" id="UP000228762">
    <property type="component" value="Unassembled WGS sequence"/>
</dbReference>
<name>A0A2M7EKN3_9BACT</name>
<dbReference type="Gene3D" id="3.40.50.720">
    <property type="entry name" value="NAD(P)-binding Rossmann-like Domain"/>
    <property type="match status" value="1"/>
</dbReference>
<organism evidence="1 2">
    <name type="scientific">Candidatus Roizmanbacteria bacterium CG17_big_fil_post_rev_8_21_14_2_50_39_7</name>
    <dbReference type="NCBI Taxonomy" id="1974858"/>
    <lineage>
        <taxon>Bacteria</taxon>
        <taxon>Candidatus Roizmaniibacteriota</taxon>
    </lineage>
</organism>
<protein>
    <submittedName>
        <fullName evidence="1">Short-chain dehydrogenase/reductase</fullName>
    </submittedName>
</protein>
<dbReference type="PANTHER" id="PTHR43975:SF2">
    <property type="entry name" value="EG:BACR7A4.14 PROTEIN-RELATED"/>
    <property type="match status" value="1"/>
</dbReference>
<reference evidence="2" key="1">
    <citation type="submission" date="2017-09" db="EMBL/GenBank/DDBJ databases">
        <title>Depth-based differentiation of microbial function through sediment-hosted aquifers and enrichment of novel symbionts in the deep terrestrial subsurface.</title>
        <authorList>
            <person name="Probst A.J."/>
            <person name="Ladd B."/>
            <person name="Jarett J.K."/>
            <person name="Geller-Mcgrath D.E."/>
            <person name="Sieber C.M.K."/>
            <person name="Emerson J.B."/>
            <person name="Anantharaman K."/>
            <person name="Thomas B.C."/>
            <person name="Malmstrom R."/>
            <person name="Stieglmeier M."/>
            <person name="Klingl A."/>
            <person name="Woyke T."/>
            <person name="Ryan C.M."/>
            <person name="Banfield J.F."/>
        </authorList>
    </citation>
    <scope>NUCLEOTIDE SEQUENCE [LARGE SCALE GENOMIC DNA]</scope>
</reference>
<dbReference type="EMBL" id="PFEV01000064">
    <property type="protein sequence ID" value="PIV71129.1"/>
    <property type="molecule type" value="Genomic_DNA"/>
</dbReference>
<gene>
    <name evidence="1" type="ORF">COW57_01280</name>
</gene>
<dbReference type="AlphaFoldDB" id="A0A2M7EKN3"/>
<accession>A0A2M7EKN3</accession>
<dbReference type="Pfam" id="PF00106">
    <property type="entry name" value="adh_short"/>
    <property type="match status" value="1"/>
</dbReference>
<comment type="caution">
    <text evidence="1">The sequence shown here is derived from an EMBL/GenBank/DDBJ whole genome shotgun (WGS) entry which is preliminary data.</text>
</comment>
<sequence>MKKVVLITGASSGIGKEIAQLFLQKDYLLILSGRNEKGFDHVKDNQNVEIILGDITK</sequence>
<evidence type="ECO:0000313" key="2">
    <source>
        <dbReference type="Proteomes" id="UP000228762"/>
    </source>
</evidence>
<dbReference type="InterPro" id="IPR002347">
    <property type="entry name" value="SDR_fam"/>
</dbReference>
<dbReference type="PANTHER" id="PTHR43975">
    <property type="entry name" value="ZGC:101858"/>
    <property type="match status" value="1"/>
</dbReference>
<dbReference type="SUPFAM" id="SSF51735">
    <property type="entry name" value="NAD(P)-binding Rossmann-fold domains"/>
    <property type="match status" value="1"/>
</dbReference>
<feature type="non-terminal residue" evidence="1">
    <location>
        <position position="57"/>
    </location>
</feature>